<keyword evidence="1" id="KW-1133">Transmembrane helix</keyword>
<dbReference type="Proteomes" id="UP000275777">
    <property type="component" value="Chromosome"/>
</dbReference>
<gene>
    <name evidence="2" type="ORF">NCTC9695_04267</name>
</gene>
<dbReference type="EMBL" id="LR134182">
    <property type="protein sequence ID" value="VEB43807.1"/>
    <property type="molecule type" value="Genomic_DNA"/>
</dbReference>
<dbReference type="InterPro" id="IPR023829">
    <property type="entry name" value="PGA_PgaD"/>
</dbReference>
<proteinExistence type="predicted"/>
<protein>
    <submittedName>
        <fullName evidence="2">Hemin storage system protein</fullName>
    </submittedName>
</protein>
<dbReference type="GO" id="GO:0043709">
    <property type="term" value="P:cell adhesion involved in single-species biofilm formation"/>
    <property type="evidence" value="ECO:0007669"/>
    <property type="project" value="InterPro"/>
</dbReference>
<evidence type="ECO:0000313" key="3">
    <source>
        <dbReference type="Proteomes" id="UP000275777"/>
    </source>
</evidence>
<dbReference type="RefSeq" id="WP_081543256.1">
    <property type="nucleotide sequence ID" value="NZ_MUKQ01000011.1"/>
</dbReference>
<reference evidence="2 3" key="1">
    <citation type="submission" date="2018-12" db="EMBL/GenBank/DDBJ databases">
        <authorList>
            <consortium name="Pathogen Informatics"/>
        </authorList>
    </citation>
    <scope>NUCLEOTIDE SEQUENCE [LARGE SCALE GENOMIC DNA]</scope>
    <source>
        <strain evidence="2 3">NCTC9695</strain>
    </source>
</reference>
<dbReference type="NCBIfam" id="TIGR03940">
    <property type="entry name" value="PGA_PgaD"/>
    <property type="match status" value="1"/>
</dbReference>
<dbReference type="AlphaFoldDB" id="A0A447TG48"/>
<feature type="transmembrane region" description="Helical" evidence="1">
    <location>
        <begin position="77"/>
        <end position="100"/>
    </location>
</feature>
<keyword evidence="1" id="KW-0472">Membrane</keyword>
<accession>A0A447TG48</accession>
<feature type="transmembrane region" description="Helical" evidence="1">
    <location>
        <begin position="27"/>
        <end position="45"/>
    </location>
</feature>
<sequence length="173" mass="19393">MATPLHEHEDDYLIISAVHNVPWWRRLLGWLVTLMFWGVWFYLWLPLLVSLARLGGMRVPVPGWARGIGWVHSRHLLILYALAAALIGGALLLWAAINLWRFAGVDRRGQIPAVAEREVAQALGIAETELARGRRSKVCIARHQDDGWLESVEVVQPLPPPMASVPEPPPRVG</sequence>
<evidence type="ECO:0000313" key="2">
    <source>
        <dbReference type="EMBL" id="VEB43807.1"/>
    </source>
</evidence>
<keyword evidence="1" id="KW-0812">Transmembrane</keyword>
<evidence type="ECO:0000256" key="1">
    <source>
        <dbReference type="SAM" id="Phobius"/>
    </source>
</evidence>
<organism evidence="2 3">
    <name type="scientific">Chromobacterium violaceum</name>
    <dbReference type="NCBI Taxonomy" id="536"/>
    <lineage>
        <taxon>Bacteria</taxon>
        <taxon>Pseudomonadati</taxon>
        <taxon>Pseudomonadota</taxon>
        <taxon>Betaproteobacteria</taxon>
        <taxon>Neisseriales</taxon>
        <taxon>Chromobacteriaceae</taxon>
        <taxon>Chromobacterium</taxon>
    </lineage>
</organism>
<name>A0A447TG48_CHRVL</name>
<dbReference type="Pfam" id="PF13994">
    <property type="entry name" value="PgaD"/>
    <property type="match status" value="1"/>
</dbReference>